<dbReference type="PANTHER" id="PTHR43165">
    <property type="entry name" value="METALLOPHOSPHOESTERASE"/>
    <property type="match status" value="1"/>
</dbReference>
<dbReference type="Pfam" id="PF12850">
    <property type="entry name" value="Metallophos_2"/>
    <property type="match status" value="1"/>
</dbReference>
<dbReference type="NCBIfam" id="TIGR00040">
    <property type="entry name" value="yfcE"/>
    <property type="match status" value="1"/>
</dbReference>
<dbReference type="SUPFAM" id="SSF56300">
    <property type="entry name" value="Metallo-dependent phosphatases"/>
    <property type="match status" value="1"/>
</dbReference>
<organism evidence="2">
    <name type="scientific">hydrothermal vent metagenome</name>
    <dbReference type="NCBI Taxonomy" id="652676"/>
    <lineage>
        <taxon>unclassified sequences</taxon>
        <taxon>metagenomes</taxon>
        <taxon>ecological metagenomes</taxon>
    </lineage>
</organism>
<gene>
    <name evidence="2" type="ORF">MNBD_GAMMA25-1624</name>
</gene>
<dbReference type="AlphaFoldDB" id="A0A3B1ATW8"/>
<dbReference type="EMBL" id="UOFY01000014">
    <property type="protein sequence ID" value="VAX07222.1"/>
    <property type="molecule type" value="Genomic_DNA"/>
</dbReference>
<accession>A0A3B1ATW8</accession>
<protein>
    <recommendedName>
        <fullName evidence="1">Calcineurin-like phosphoesterase domain-containing protein</fullName>
    </recommendedName>
</protein>
<dbReference type="Gene3D" id="3.60.21.10">
    <property type="match status" value="1"/>
</dbReference>
<feature type="domain" description="Calcineurin-like phosphoesterase" evidence="1">
    <location>
        <begin position="1"/>
        <end position="160"/>
    </location>
</feature>
<evidence type="ECO:0000313" key="2">
    <source>
        <dbReference type="EMBL" id="VAX07222.1"/>
    </source>
</evidence>
<dbReference type="InterPro" id="IPR029052">
    <property type="entry name" value="Metallo-depent_PP-like"/>
</dbReference>
<dbReference type="InterPro" id="IPR053193">
    <property type="entry name" value="MetalloPDE_YfcE-like"/>
</dbReference>
<sequence length="186" mass="20674">MKICIVSDSHDNRYLLSAAIKDACERGAEAVIHCGDVVAPTTLRIFKPFGLPVHVIHGNNTGDLYSMAQLAQDTEHRIHYHGQDAGVELHGRRIFVVHYPHYARAMGLTGDWDMVCCGHDHKAEIDSIENIKQRQTLFINPGTVGGVGADPTYVMGDLESMSFEIIEVPIDEKLLINRKPVTPHHD</sequence>
<evidence type="ECO:0000259" key="1">
    <source>
        <dbReference type="Pfam" id="PF12850"/>
    </source>
</evidence>
<name>A0A3B1ATW8_9ZZZZ</name>
<dbReference type="PANTHER" id="PTHR43165:SF1">
    <property type="entry name" value="PHOSPHODIESTERASE MJ0936"/>
    <property type="match status" value="1"/>
</dbReference>
<proteinExistence type="predicted"/>
<dbReference type="InterPro" id="IPR024654">
    <property type="entry name" value="Calcineurin-like_PHP_lpxH"/>
</dbReference>
<reference evidence="2" key="1">
    <citation type="submission" date="2018-06" db="EMBL/GenBank/DDBJ databases">
        <authorList>
            <person name="Zhirakovskaya E."/>
        </authorList>
    </citation>
    <scope>NUCLEOTIDE SEQUENCE</scope>
</reference>
<dbReference type="InterPro" id="IPR000979">
    <property type="entry name" value="Phosphodiesterase_MJ0936/Vps29"/>
</dbReference>